<sequence>MVGSRITVIPTSGSRAGETEPQIGVVIEDYADTVIDNSELGRDRAPVLRWAIVLDDGRLFSPPRTVPSLPEPFRLIAESQDAGAVRAEYQ</sequence>
<dbReference type="Proteomes" id="UP000325576">
    <property type="component" value="Unassembled WGS sequence"/>
</dbReference>
<dbReference type="EMBL" id="MRBO01000659">
    <property type="protein sequence ID" value="KAB2582654.1"/>
    <property type="molecule type" value="Genomic_DNA"/>
</dbReference>
<comment type="caution">
    <text evidence="1">The sequence shown here is derived from an EMBL/GenBank/DDBJ whole genome shotgun (WGS) entry which is preliminary data.</text>
</comment>
<name>A0A0C2VHV7_RHOER</name>
<organism evidence="1 2">
    <name type="scientific">Rhodococcus erythropolis</name>
    <name type="common">Arthrobacter picolinophilus</name>
    <dbReference type="NCBI Taxonomy" id="1833"/>
    <lineage>
        <taxon>Bacteria</taxon>
        <taxon>Bacillati</taxon>
        <taxon>Actinomycetota</taxon>
        <taxon>Actinomycetes</taxon>
        <taxon>Mycobacteriales</taxon>
        <taxon>Nocardiaceae</taxon>
        <taxon>Rhodococcus</taxon>
        <taxon>Rhodococcus erythropolis group</taxon>
    </lineage>
</organism>
<evidence type="ECO:0000313" key="2">
    <source>
        <dbReference type="Proteomes" id="UP000325576"/>
    </source>
</evidence>
<reference evidence="1 2" key="1">
    <citation type="journal article" date="2017" name="Poromechanics V (2013)">
        <title>Genomic Characterization of the Arsenic-Tolerant Actinobacterium, &lt;i&gt;Rhodococcus erythropolis&lt;/i&gt; S43.</title>
        <authorList>
            <person name="Retamal-Morales G."/>
            <person name="Mehnert M."/>
            <person name="Schwabe R."/>
            <person name="Tischler D."/>
            <person name="Schloemann M."/>
            <person name="Levican G.J."/>
        </authorList>
    </citation>
    <scope>NUCLEOTIDE SEQUENCE [LARGE SCALE GENOMIC DNA]</scope>
    <source>
        <strain evidence="1 2">S43</strain>
    </source>
</reference>
<proteinExistence type="predicted"/>
<gene>
    <name evidence="1" type="ORF">BS297_24770</name>
</gene>
<evidence type="ECO:0000313" key="1">
    <source>
        <dbReference type="EMBL" id="KAB2582654.1"/>
    </source>
</evidence>
<dbReference type="AlphaFoldDB" id="A0A0C2VHV7"/>
<protein>
    <submittedName>
        <fullName evidence="1">Uncharacterized protein</fullName>
    </submittedName>
</protein>
<accession>A0A0C2VHV7</accession>